<evidence type="ECO:0000256" key="1">
    <source>
        <dbReference type="PROSITE-ProRule" id="PRU00047"/>
    </source>
</evidence>
<dbReference type="PANTHER" id="PTHR31286:SF153">
    <property type="entry name" value="DUF4283 DOMAIN PROTEIN"/>
    <property type="match status" value="1"/>
</dbReference>
<evidence type="ECO:0000313" key="3">
    <source>
        <dbReference type="EMBL" id="MBA0751815.1"/>
    </source>
</evidence>
<dbReference type="Pfam" id="PF14111">
    <property type="entry name" value="DUF4283"/>
    <property type="match status" value="1"/>
</dbReference>
<evidence type="ECO:0000313" key="4">
    <source>
        <dbReference type="Proteomes" id="UP000593579"/>
    </source>
</evidence>
<dbReference type="InterPro" id="IPR040256">
    <property type="entry name" value="At4g02000-like"/>
</dbReference>
<keyword evidence="1" id="KW-0863">Zinc-finger</keyword>
<dbReference type="InterPro" id="IPR025836">
    <property type="entry name" value="Zn_knuckle_CX2CX4HX4C"/>
</dbReference>
<keyword evidence="1" id="KW-0479">Metal-binding</keyword>
<feature type="domain" description="CCHC-type" evidence="2">
    <location>
        <begin position="150"/>
        <end position="164"/>
    </location>
</feature>
<keyword evidence="1" id="KW-0862">Zinc</keyword>
<protein>
    <recommendedName>
        <fullName evidence="2">CCHC-type domain-containing protein</fullName>
    </recommendedName>
</protein>
<name>A0A7J9CUA4_GOSGO</name>
<dbReference type="AlphaFoldDB" id="A0A7J9CUA4"/>
<dbReference type="InterPro" id="IPR025558">
    <property type="entry name" value="DUF4283"/>
</dbReference>
<dbReference type="EMBL" id="JABEZY010000013">
    <property type="protein sequence ID" value="MBA0751815.1"/>
    <property type="molecule type" value="Genomic_DNA"/>
</dbReference>
<dbReference type="Proteomes" id="UP000593579">
    <property type="component" value="Unassembled WGS sequence"/>
</dbReference>
<gene>
    <name evidence="3" type="ORF">Gogos_000715</name>
</gene>
<dbReference type="GO" id="GO:0003676">
    <property type="term" value="F:nucleic acid binding"/>
    <property type="evidence" value="ECO:0007669"/>
    <property type="project" value="InterPro"/>
</dbReference>
<dbReference type="PANTHER" id="PTHR31286">
    <property type="entry name" value="GLYCINE-RICH CELL WALL STRUCTURAL PROTEIN 1.8-LIKE"/>
    <property type="match status" value="1"/>
</dbReference>
<reference evidence="3 4" key="1">
    <citation type="journal article" date="2019" name="Genome Biol. Evol.">
        <title>Insights into the evolution of the New World diploid cottons (Gossypium, subgenus Houzingenia) based on genome sequencing.</title>
        <authorList>
            <person name="Grover C.E."/>
            <person name="Arick M.A. 2nd"/>
            <person name="Thrash A."/>
            <person name="Conover J.L."/>
            <person name="Sanders W.S."/>
            <person name="Peterson D.G."/>
            <person name="Frelichowski J.E."/>
            <person name="Scheffler J.A."/>
            <person name="Scheffler B.E."/>
            <person name="Wendel J.F."/>
        </authorList>
    </citation>
    <scope>NUCLEOTIDE SEQUENCE [LARGE SCALE GENOMIC DNA]</scope>
    <source>
        <strain evidence="3">5</strain>
        <tissue evidence="3">Leaf</tissue>
    </source>
</reference>
<sequence length="280" mass="32366">MADLWHRIGGIFILDLGEKRYLFQFFYEMEKNRVLKGIPSFFNNHLLLMHKNQPRENPLLVPLLSDEFWVQVHDLPPGLMSATMAHQFGSFLGTFLEYDAIIPTRGVQIFMRIKVWLDVSLPLKRRKKIMVGKDHVFYARIQYEKLSLFCFMCGKLGHGESFCPIRVWIDPSKIIFGWDISLRAVVNRRTIVVSRWLLKSDHSICKILDKEGGEHGRNIQDGGGMWSNWRDIMGKLYPIPNHIPLGPIIMSSTRDPNKKHIVDCGLETRGVNVVGPMHLT</sequence>
<organism evidence="3 4">
    <name type="scientific">Gossypium gossypioides</name>
    <name type="common">Mexican cotton</name>
    <name type="synonym">Selera gossypioides</name>
    <dbReference type="NCBI Taxonomy" id="34282"/>
    <lineage>
        <taxon>Eukaryota</taxon>
        <taxon>Viridiplantae</taxon>
        <taxon>Streptophyta</taxon>
        <taxon>Embryophyta</taxon>
        <taxon>Tracheophyta</taxon>
        <taxon>Spermatophyta</taxon>
        <taxon>Magnoliopsida</taxon>
        <taxon>eudicotyledons</taxon>
        <taxon>Gunneridae</taxon>
        <taxon>Pentapetalae</taxon>
        <taxon>rosids</taxon>
        <taxon>malvids</taxon>
        <taxon>Malvales</taxon>
        <taxon>Malvaceae</taxon>
        <taxon>Malvoideae</taxon>
        <taxon>Gossypium</taxon>
    </lineage>
</organism>
<evidence type="ECO:0000259" key="2">
    <source>
        <dbReference type="PROSITE" id="PS50158"/>
    </source>
</evidence>
<dbReference type="OrthoDB" id="1109668at2759"/>
<dbReference type="PROSITE" id="PS50158">
    <property type="entry name" value="ZF_CCHC"/>
    <property type="match status" value="1"/>
</dbReference>
<dbReference type="InterPro" id="IPR001878">
    <property type="entry name" value="Znf_CCHC"/>
</dbReference>
<proteinExistence type="predicted"/>
<comment type="caution">
    <text evidence="3">The sequence shown here is derived from an EMBL/GenBank/DDBJ whole genome shotgun (WGS) entry which is preliminary data.</text>
</comment>
<dbReference type="GO" id="GO:0008270">
    <property type="term" value="F:zinc ion binding"/>
    <property type="evidence" value="ECO:0007669"/>
    <property type="project" value="UniProtKB-KW"/>
</dbReference>
<accession>A0A7J9CUA4</accession>
<dbReference type="Pfam" id="PF14392">
    <property type="entry name" value="zf-CCHC_4"/>
    <property type="match status" value="1"/>
</dbReference>
<keyword evidence="4" id="KW-1185">Reference proteome</keyword>